<sequence length="35" mass="3765">MEASNCLGHTSTVNGLVQSRTRTQQGLPRLLLPVS</sequence>
<evidence type="ECO:0000313" key="1">
    <source>
        <dbReference type="EMBL" id="SVD19465.1"/>
    </source>
</evidence>
<dbReference type="AlphaFoldDB" id="A0A382TCF3"/>
<name>A0A382TCF3_9ZZZZ</name>
<dbReference type="EMBL" id="UINC01135368">
    <property type="protein sequence ID" value="SVD19465.1"/>
    <property type="molecule type" value="Genomic_DNA"/>
</dbReference>
<gene>
    <name evidence="1" type="ORF">METZ01_LOCUS372319</name>
</gene>
<accession>A0A382TCF3</accession>
<organism evidence="1">
    <name type="scientific">marine metagenome</name>
    <dbReference type="NCBI Taxonomy" id="408172"/>
    <lineage>
        <taxon>unclassified sequences</taxon>
        <taxon>metagenomes</taxon>
        <taxon>ecological metagenomes</taxon>
    </lineage>
</organism>
<protein>
    <submittedName>
        <fullName evidence="1">Uncharacterized protein</fullName>
    </submittedName>
</protein>
<reference evidence="1" key="1">
    <citation type="submission" date="2018-05" db="EMBL/GenBank/DDBJ databases">
        <authorList>
            <person name="Lanie J.A."/>
            <person name="Ng W.-L."/>
            <person name="Kazmierczak K.M."/>
            <person name="Andrzejewski T.M."/>
            <person name="Davidsen T.M."/>
            <person name="Wayne K.J."/>
            <person name="Tettelin H."/>
            <person name="Glass J.I."/>
            <person name="Rusch D."/>
            <person name="Podicherti R."/>
            <person name="Tsui H.-C.T."/>
            <person name="Winkler M.E."/>
        </authorList>
    </citation>
    <scope>NUCLEOTIDE SEQUENCE</scope>
</reference>
<proteinExistence type="predicted"/>